<dbReference type="AlphaFoldDB" id="A0A067Q3S5"/>
<dbReference type="Pfam" id="PF00241">
    <property type="entry name" value="Cofilin_ADF"/>
    <property type="match status" value="1"/>
</dbReference>
<dbReference type="EMBL" id="KL197712">
    <property type="protein sequence ID" value="KDQ61634.1"/>
    <property type="molecule type" value="Genomic_DNA"/>
</dbReference>
<evidence type="ECO:0000313" key="4">
    <source>
        <dbReference type="Proteomes" id="UP000027265"/>
    </source>
</evidence>
<dbReference type="InterPro" id="IPR029006">
    <property type="entry name" value="ADF-H/Gelsolin-like_dom_sf"/>
</dbReference>
<dbReference type="Proteomes" id="UP000027265">
    <property type="component" value="Unassembled WGS sequence"/>
</dbReference>
<dbReference type="InterPro" id="IPR002108">
    <property type="entry name" value="ADF-H"/>
</dbReference>
<dbReference type="HOGENOM" id="CLU_014670_0_0_1"/>
<proteinExistence type="predicted"/>
<evidence type="ECO:0000256" key="1">
    <source>
        <dbReference type="SAM" id="MobiDB-lite"/>
    </source>
</evidence>
<protein>
    <recommendedName>
        <fullName evidence="2">ADF-H domain-containing protein</fullName>
    </recommendedName>
</protein>
<dbReference type="STRING" id="933084.A0A067Q3S5"/>
<feature type="region of interest" description="Disordered" evidence="1">
    <location>
        <begin position="173"/>
        <end position="240"/>
    </location>
</feature>
<sequence length="477" mass="55712">MYLHRSNSHSSFLHSMDPKINHAYKLVLNDRLRWFLFSTTDESYRLYSTGNSGIDELKEKVTQDEVYYGCLREKWQGKPRQILIAYIPSSLPGATRAQALDRARELCQQFKIHHGFIKAEETNELSSQALTSILRMGGCQECGQILRSMSEQSESHKPLPQPPLIRRTMTLSESMAPPLPPKDGDPLKNPNDPLFPRYAQSSSISAAQSRDKNAFVDDPREHVASRGYSRTNTESLTGEEMAEQEARRQHRLKQEKVASMQEYVLAEERRKAMLAQTLLEVANKRREREHEEAEAEKRHQIEVEAKRKADRERWIEKSEEAERWRLEQVKKAEAIAQGKEQDRKSRVEARQTKVRDILATSRAQGKDFLHSCWISVQKSDSVTWRRRYLVLDWNGLRLYRSGNDMTQPLETVFHQKLRGVKEWDEGYEELRSVTHSFAIEFLGEEAWRMYTESEADKVSTYTPLDNLRLRGWRRISW</sequence>
<dbReference type="PROSITE" id="PS51263">
    <property type="entry name" value="ADF_H"/>
    <property type="match status" value="1"/>
</dbReference>
<accession>A0A067Q3S5</accession>
<dbReference type="SUPFAM" id="SSF55753">
    <property type="entry name" value="Actin depolymerizing proteins"/>
    <property type="match status" value="1"/>
</dbReference>
<name>A0A067Q3S5_9AGAM</name>
<evidence type="ECO:0000259" key="2">
    <source>
        <dbReference type="PROSITE" id="PS51263"/>
    </source>
</evidence>
<dbReference type="SUPFAM" id="SSF50729">
    <property type="entry name" value="PH domain-like"/>
    <property type="match status" value="1"/>
</dbReference>
<gene>
    <name evidence="3" type="ORF">JAAARDRAFT_517134</name>
</gene>
<dbReference type="OrthoDB" id="2123378at2759"/>
<keyword evidence="4" id="KW-1185">Reference proteome</keyword>
<organism evidence="3 4">
    <name type="scientific">Jaapia argillacea MUCL 33604</name>
    <dbReference type="NCBI Taxonomy" id="933084"/>
    <lineage>
        <taxon>Eukaryota</taxon>
        <taxon>Fungi</taxon>
        <taxon>Dikarya</taxon>
        <taxon>Basidiomycota</taxon>
        <taxon>Agaricomycotina</taxon>
        <taxon>Agaricomycetes</taxon>
        <taxon>Agaricomycetidae</taxon>
        <taxon>Jaapiales</taxon>
        <taxon>Jaapiaceae</taxon>
        <taxon>Jaapia</taxon>
    </lineage>
</organism>
<dbReference type="InterPro" id="IPR011993">
    <property type="entry name" value="PH-like_dom_sf"/>
</dbReference>
<feature type="domain" description="ADF-H" evidence="2">
    <location>
        <begin position="10"/>
        <end position="135"/>
    </location>
</feature>
<evidence type="ECO:0000313" key="3">
    <source>
        <dbReference type="EMBL" id="KDQ61634.1"/>
    </source>
</evidence>
<dbReference type="Gene3D" id="3.40.20.10">
    <property type="entry name" value="Severin"/>
    <property type="match status" value="1"/>
</dbReference>
<dbReference type="InParanoid" id="A0A067Q3S5"/>
<dbReference type="GO" id="GO:0003779">
    <property type="term" value="F:actin binding"/>
    <property type="evidence" value="ECO:0007669"/>
    <property type="project" value="InterPro"/>
</dbReference>
<dbReference type="Gene3D" id="2.30.29.30">
    <property type="entry name" value="Pleckstrin-homology domain (PH domain)/Phosphotyrosine-binding domain (PTB)"/>
    <property type="match status" value="1"/>
</dbReference>
<reference evidence="4" key="1">
    <citation type="journal article" date="2014" name="Proc. Natl. Acad. Sci. U.S.A.">
        <title>Extensive sampling of basidiomycete genomes demonstrates inadequacy of the white-rot/brown-rot paradigm for wood decay fungi.</title>
        <authorList>
            <person name="Riley R."/>
            <person name="Salamov A.A."/>
            <person name="Brown D.W."/>
            <person name="Nagy L.G."/>
            <person name="Floudas D."/>
            <person name="Held B.W."/>
            <person name="Levasseur A."/>
            <person name="Lombard V."/>
            <person name="Morin E."/>
            <person name="Otillar R."/>
            <person name="Lindquist E.A."/>
            <person name="Sun H."/>
            <person name="LaButti K.M."/>
            <person name="Schmutz J."/>
            <person name="Jabbour D."/>
            <person name="Luo H."/>
            <person name="Baker S.E."/>
            <person name="Pisabarro A.G."/>
            <person name="Walton J.D."/>
            <person name="Blanchette R.A."/>
            <person name="Henrissat B."/>
            <person name="Martin F."/>
            <person name="Cullen D."/>
            <person name="Hibbett D.S."/>
            <person name="Grigoriev I.V."/>
        </authorList>
    </citation>
    <scope>NUCLEOTIDE SEQUENCE [LARGE SCALE GENOMIC DNA]</scope>
    <source>
        <strain evidence="4">MUCL 33604</strain>
    </source>
</reference>
<feature type="compositionally biased region" description="Low complexity" evidence="1">
    <location>
        <begin position="187"/>
        <end position="208"/>
    </location>
</feature>
<feature type="compositionally biased region" description="Basic and acidic residues" evidence="1">
    <location>
        <begin position="209"/>
        <end position="224"/>
    </location>
</feature>